<keyword evidence="3" id="KW-1185">Reference proteome</keyword>
<protein>
    <submittedName>
        <fullName evidence="2">Uncharacterized protein</fullName>
    </submittedName>
</protein>
<feature type="region of interest" description="Disordered" evidence="1">
    <location>
        <begin position="1"/>
        <end position="22"/>
    </location>
</feature>
<organism evidence="2 3">
    <name type="scientific">Rhizodiscina lignyota</name>
    <dbReference type="NCBI Taxonomy" id="1504668"/>
    <lineage>
        <taxon>Eukaryota</taxon>
        <taxon>Fungi</taxon>
        <taxon>Dikarya</taxon>
        <taxon>Ascomycota</taxon>
        <taxon>Pezizomycotina</taxon>
        <taxon>Dothideomycetes</taxon>
        <taxon>Pleosporomycetidae</taxon>
        <taxon>Aulographales</taxon>
        <taxon>Rhizodiscinaceae</taxon>
        <taxon>Rhizodiscina</taxon>
    </lineage>
</organism>
<reference evidence="2" key="1">
    <citation type="journal article" date="2020" name="Stud. Mycol.">
        <title>101 Dothideomycetes genomes: a test case for predicting lifestyles and emergence of pathogens.</title>
        <authorList>
            <person name="Haridas S."/>
            <person name="Albert R."/>
            <person name="Binder M."/>
            <person name="Bloem J."/>
            <person name="Labutti K."/>
            <person name="Salamov A."/>
            <person name="Andreopoulos B."/>
            <person name="Baker S."/>
            <person name="Barry K."/>
            <person name="Bills G."/>
            <person name="Bluhm B."/>
            <person name="Cannon C."/>
            <person name="Castanera R."/>
            <person name="Culley D."/>
            <person name="Daum C."/>
            <person name="Ezra D."/>
            <person name="Gonzalez J."/>
            <person name="Henrissat B."/>
            <person name="Kuo A."/>
            <person name="Liang C."/>
            <person name="Lipzen A."/>
            <person name="Lutzoni F."/>
            <person name="Magnuson J."/>
            <person name="Mondo S."/>
            <person name="Nolan M."/>
            <person name="Ohm R."/>
            <person name="Pangilinan J."/>
            <person name="Park H.-J."/>
            <person name="Ramirez L."/>
            <person name="Alfaro M."/>
            <person name="Sun H."/>
            <person name="Tritt A."/>
            <person name="Yoshinaga Y."/>
            <person name="Zwiers L.-H."/>
            <person name="Turgeon B."/>
            <person name="Goodwin S."/>
            <person name="Spatafora J."/>
            <person name="Crous P."/>
            <person name="Grigoriev I."/>
        </authorList>
    </citation>
    <scope>NUCLEOTIDE SEQUENCE</scope>
    <source>
        <strain evidence="2">CBS 133067</strain>
    </source>
</reference>
<dbReference type="AlphaFoldDB" id="A0A9P4ILC5"/>
<comment type="caution">
    <text evidence="2">The sequence shown here is derived from an EMBL/GenBank/DDBJ whole genome shotgun (WGS) entry which is preliminary data.</text>
</comment>
<gene>
    <name evidence="2" type="ORF">NA57DRAFT_53363</name>
</gene>
<evidence type="ECO:0000313" key="3">
    <source>
        <dbReference type="Proteomes" id="UP000799772"/>
    </source>
</evidence>
<sequence>MPSRLPLTGTDASSAGTSGQFYPPSAIHGREAACGRPAVVCLRPDVLLQPAHASSPTGSGHPCWQKKALVREKRAIVTSDRAAGRGASVVFSASRPSFGTVHRSACIGLAAQLLTDSRPRPFRKILADERMSVAVASGGSACKTLSLDLSQYETDVPAKTSQASISSQGGIFSGQILRDGSS</sequence>
<dbReference type="EMBL" id="ML978123">
    <property type="protein sequence ID" value="KAF2101393.1"/>
    <property type="molecule type" value="Genomic_DNA"/>
</dbReference>
<accession>A0A9P4ILC5</accession>
<name>A0A9P4ILC5_9PEZI</name>
<evidence type="ECO:0000256" key="1">
    <source>
        <dbReference type="SAM" id="MobiDB-lite"/>
    </source>
</evidence>
<evidence type="ECO:0000313" key="2">
    <source>
        <dbReference type="EMBL" id="KAF2101393.1"/>
    </source>
</evidence>
<feature type="compositionally biased region" description="Polar residues" evidence="1">
    <location>
        <begin position="10"/>
        <end position="20"/>
    </location>
</feature>
<dbReference type="Proteomes" id="UP000799772">
    <property type="component" value="Unassembled WGS sequence"/>
</dbReference>
<proteinExistence type="predicted"/>